<sequence length="96" mass="10272">MENSSCFPVLISSLLIGALIISANAGGDHGEFGSTPVTIGCRGSVAECMAGDEFEMDSEINRRILATINHISYGALQRNVVPCFQRGVSYYNCQPV</sequence>
<keyword evidence="5 7" id="KW-0732">Signal</keyword>
<evidence type="ECO:0000313" key="9">
    <source>
        <dbReference type="Proteomes" id="UP001642360"/>
    </source>
</evidence>
<accession>A0ABC8U1I1</accession>
<evidence type="ECO:0000256" key="6">
    <source>
        <dbReference type="ARBA" id="ARBA00023157"/>
    </source>
</evidence>
<dbReference type="Pfam" id="PF05498">
    <property type="entry name" value="RALF"/>
    <property type="match status" value="1"/>
</dbReference>
<evidence type="ECO:0000256" key="7">
    <source>
        <dbReference type="SAM" id="SignalP"/>
    </source>
</evidence>
<comment type="caution">
    <text evidence="8">The sequence shown here is derived from an EMBL/GenBank/DDBJ whole genome shotgun (WGS) entry which is preliminary data.</text>
</comment>
<name>A0ABC8U1I1_9AQUA</name>
<dbReference type="PANTHER" id="PTHR33136:SF107">
    <property type="entry name" value="RAPID ALKALINIZATION FACTOR"/>
    <property type="match status" value="1"/>
</dbReference>
<keyword evidence="6" id="KW-1015">Disulfide bond</keyword>
<dbReference type="Proteomes" id="UP001642360">
    <property type="component" value="Unassembled WGS sequence"/>
</dbReference>
<comment type="subcellular location">
    <subcellularLocation>
        <location evidence="1">Secreted</location>
    </subcellularLocation>
</comment>
<organism evidence="8 9">
    <name type="scientific">Ilex paraguariensis</name>
    <name type="common">yerba mate</name>
    <dbReference type="NCBI Taxonomy" id="185542"/>
    <lineage>
        <taxon>Eukaryota</taxon>
        <taxon>Viridiplantae</taxon>
        <taxon>Streptophyta</taxon>
        <taxon>Embryophyta</taxon>
        <taxon>Tracheophyta</taxon>
        <taxon>Spermatophyta</taxon>
        <taxon>Magnoliopsida</taxon>
        <taxon>eudicotyledons</taxon>
        <taxon>Gunneridae</taxon>
        <taxon>Pentapetalae</taxon>
        <taxon>asterids</taxon>
        <taxon>campanulids</taxon>
        <taxon>Aquifoliales</taxon>
        <taxon>Aquifoliaceae</taxon>
        <taxon>Ilex</taxon>
    </lineage>
</organism>
<comment type="similarity">
    <text evidence="2">Belongs to the plant rapid alkalinization factor (RALF) family.</text>
</comment>
<protein>
    <submittedName>
        <fullName evidence="8">Uncharacterized protein</fullName>
    </submittedName>
</protein>
<evidence type="ECO:0000256" key="4">
    <source>
        <dbReference type="ARBA" id="ARBA00022702"/>
    </source>
</evidence>
<feature type="chain" id="PRO_5044747039" evidence="7">
    <location>
        <begin position="26"/>
        <end position="96"/>
    </location>
</feature>
<keyword evidence="3" id="KW-0964">Secreted</keyword>
<evidence type="ECO:0000256" key="3">
    <source>
        <dbReference type="ARBA" id="ARBA00022525"/>
    </source>
</evidence>
<keyword evidence="9" id="KW-1185">Reference proteome</keyword>
<evidence type="ECO:0000256" key="1">
    <source>
        <dbReference type="ARBA" id="ARBA00004613"/>
    </source>
</evidence>
<keyword evidence="4" id="KW-0372">Hormone</keyword>
<dbReference type="GO" id="GO:0005576">
    <property type="term" value="C:extracellular region"/>
    <property type="evidence" value="ECO:0007669"/>
    <property type="project" value="UniProtKB-SubCell"/>
</dbReference>
<proteinExistence type="inferred from homology"/>
<dbReference type="AlphaFoldDB" id="A0ABC8U1I1"/>
<dbReference type="PANTHER" id="PTHR33136">
    <property type="entry name" value="RAPID ALKALINIZATION FACTOR-LIKE"/>
    <property type="match status" value="1"/>
</dbReference>
<dbReference type="GO" id="GO:0005179">
    <property type="term" value="F:hormone activity"/>
    <property type="evidence" value="ECO:0007669"/>
    <property type="project" value="UniProtKB-KW"/>
</dbReference>
<dbReference type="EMBL" id="CAUOFW020006591">
    <property type="protein sequence ID" value="CAK9175301.1"/>
    <property type="molecule type" value="Genomic_DNA"/>
</dbReference>
<evidence type="ECO:0000256" key="2">
    <source>
        <dbReference type="ARBA" id="ARBA00009178"/>
    </source>
</evidence>
<evidence type="ECO:0000313" key="8">
    <source>
        <dbReference type="EMBL" id="CAK9175301.1"/>
    </source>
</evidence>
<dbReference type="InterPro" id="IPR008801">
    <property type="entry name" value="RALF"/>
</dbReference>
<evidence type="ECO:0000256" key="5">
    <source>
        <dbReference type="ARBA" id="ARBA00022729"/>
    </source>
</evidence>
<reference evidence="8 9" key="1">
    <citation type="submission" date="2024-02" db="EMBL/GenBank/DDBJ databases">
        <authorList>
            <person name="Vignale AGUSTIN F."/>
            <person name="Sosa J E."/>
            <person name="Modenutti C."/>
        </authorList>
    </citation>
    <scope>NUCLEOTIDE SEQUENCE [LARGE SCALE GENOMIC DNA]</scope>
</reference>
<feature type="signal peptide" evidence="7">
    <location>
        <begin position="1"/>
        <end position="25"/>
    </location>
</feature>
<gene>
    <name evidence="8" type="ORF">ILEXP_LOCUS45099</name>
</gene>